<evidence type="ECO:0000313" key="2">
    <source>
        <dbReference type="Proteomes" id="UP000193380"/>
    </source>
</evidence>
<sequence length="84" mass="9686">MGCSYEYGNIADLSVSVTSFIREQSRESLQIIVISLKEEFYSRADALLGVYPEFNECMFSRMLTLDLSPYPLNEENGTEREKEM</sequence>
<evidence type="ECO:0000313" key="1">
    <source>
        <dbReference type="EMBL" id="CDQ88337.1"/>
    </source>
</evidence>
<dbReference type="GO" id="GO:0005634">
    <property type="term" value="C:nucleus"/>
    <property type="evidence" value="ECO:0007669"/>
    <property type="project" value="TreeGrafter"/>
</dbReference>
<dbReference type="PANTHER" id="PTHR18937">
    <property type="entry name" value="STRUCTURAL MAINTENANCE OF CHROMOSOMES SMC FAMILY MEMBER"/>
    <property type="match status" value="1"/>
</dbReference>
<organism evidence="1 2">
    <name type="scientific">Oncorhynchus mykiss</name>
    <name type="common">Rainbow trout</name>
    <name type="synonym">Salmo gairdneri</name>
    <dbReference type="NCBI Taxonomy" id="8022"/>
    <lineage>
        <taxon>Eukaryota</taxon>
        <taxon>Metazoa</taxon>
        <taxon>Chordata</taxon>
        <taxon>Craniata</taxon>
        <taxon>Vertebrata</taxon>
        <taxon>Euteleostomi</taxon>
        <taxon>Actinopterygii</taxon>
        <taxon>Neopterygii</taxon>
        <taxon>Teleostei</taxon>
        <taxon>Protacanthopterygii</taxon>
        <taxon>Salmoniformes</taxon>
        <taxon>Salmonidae</taxon>
        <taxon>Salmoninae</taxon>
        <taxon>Oncorhynchus</taxon>
    </lineage>
</organism>
<dbReference type="GO" id="GO:0030893">
    <property type="term" value="C:meiotic cohesin complex"/>
    <property type="evidence" value="ECO:0007669"/>
    <property type="project" value="TreeGrafter"/>
</dbReference>
<dbReference type="STRING" id="8022.A0A060Y9Z0"/>
<dbReference type="Gene3D" id="3.40.50.300">
    <property type="entry name" value="P-loop containing nucleotide triphosphate hydrolases"/>
    <property type="match status" value="1"/>
</dbReference>
<dbReference type="InterPro" id="IPR027417">
    <property type="entry name" value="P-loop_NTPase"/>
</dbReference>
<accession>A0A060Y9Z0</accession>
<gene>
    <name evidence="1" type="ORF">GSONMT00044957001</name>
</gene>
<dbReference type="Proteomes" id="UP000193380">
    <property type="component" value="Unassembled WGS sequence"/>
</dbReference>
<reference evidence="1" key="1">
    <citation type="journal article" date="2014" name="Nat. Commun.">
        <title>The rainbow trout genome provides novel insights into evolution after whole-genome duplication in vertebrates.</title>
        <authorList>
            <person name="Berthelot C."/>
            <person name="Brunet F."/>
            <person name="Chalopin D."/>
            <person name="Juanchich A."/>
            <person name="Bernard M."/>
            <person name="Noel B."/>
            <person name="Bento P."/>
            <person name="Da Silva C."/>
            <person name="Labadie K."/>
            <person name="Alberti A."/>
            <person name="Aury J.M."/>
            <person name="Louis A."/>
            <person name="Dehais P."/>
            <person name="Bardou P."/>
            <person name="Montfort J."/>
            <person name="Klopp C."/>
            <person name="Cabau C."/>
            <person name="Gaspin C."/>
            <person name="Thorgaard G.H."/>
            <person name="Boussaha M."/>
            <person name="Quillet E."/>
            <person name="Guyomard R."/>
            <person name="Galiana D."/>
            <person name="Bobe J."/>
            <person name="Volff J.N."/>
            <person name="Genet C."/>
            <person name="Wincker P."/>
            <person name="Jaillon O."/>
            <person name="Roest Crollius H."/>
            <person name="Guiguen Y."/>
        </authorList>
    </citation>
    <scope>NUCLEOTIDE SEQUENCE [LARGE SCALE GENOMIC DNA]</scope>
</reference>
<dbReference type="AlphaFoldDB" id="A0A060Y9Z0"/>
<dbReference type="PANTHER" id="PTHR18937:SF147">
    <property type="entry name" value="STRUCTURAL MAINTENANCE OF CHROMOSOMES PROTEIN 1B"/>
    <property type="match status" value="1"/>
</dbReference>
<dbReference type="PaxDb" id="8022-A0A060Y9Z0"/>
<reference evidence="1" key="2">
    <citation type="submission" date="2014-03" db="EMBL/GenBank/DDBJ databases">
        <authorList>
            <person name="Genoscope - CEA"/>
        </authorList>
    </citation>
    <scope>NUCLEOTIDE SEQUENCE</scope>
</reference>
<proteinExistence type="predicted"/>
<name>A0A060Y9Z0_ONCMY</name>
<dbReference type="GO" id="GO:0007062">
    <property type="term" value="P:sister chromatid cohesion"/>
    <property type="evidence" value="ECO:0007669"/>
    <property type="project" value="TreeGrafter"/>
</dbReference>
<dbReference type="EMBL" id="FR908550">
    <property type="protein sequence ID" value="CDQ88337.1"/>
    <property type="molecule type" value="Genomic_DNA"/>
</dbReference>
<dbReference type="GO" id="GO:0003677">
    <property type="term" value="F:DNA binding"/>
    <property type="evidence" value="ECO:0007669"/>
    <property type="project" value="TreeGrafter"/>
</dbReference>
<protein>
    <submittedName>
        <fullName evidence="1">Uncharacterized protein</fullName>
    </submittedName>
</protein>